<keyword evidence="4" id="KW-1185">Reference proteome</keyword>
<dbReference type="RefSeq" id="WP_310820796.1">
    <property type="nucleotide sequence ID" value="NZ_CP036268.1"/>
</dbReference>
<evidence type="ECO:0000256" key="1">
    <source>
        <dbReference type="SAM" id="MobiDB-lite"/>
    </source>
</evidence>
<accession>A0A517R6M0</accession>
<dbReference type="Pfam" id="PF13518">
    <property type="entry name" value="HTH_28"/>
    <property type="match status" value="1"/>
</dbReference>
<evidence type="ECO:0000259" key="2">
    <source>
        <dbReference type="Pfam" id="PF13518"/>
    </source>
</evidence>
<proteinExistence type="predicted"/>
<organism evidence="3 4">
    <name type="scientific">Stratiformator vulcanicus</name>
    <dbReference type="NCBI Taxonomy" id="2527980"/>
    <lineage>
        <taxon>Bacteria</taxon>
        <taxon>Pseudomonadati</taxon>
        <taxon>Planctomycetota</taxon>
        <taxon>Planctomycetia</taxon>
        <taxon>Planctomycetales</taxon>
        <taxon>Planctomycetaceae</taxon>
        <taxon>Stratiformator</taxon>
    </lineage>
</organism>
<sequence length="281" mass="30846">MREFETTLIETAMADMAVDAAEKTEGELVDAARTAVSQCNWTVGECAAEWTKKYARGRTDADFARLVGLSPDQVYQRRRVWERFGLEFRPESGLKWSHYYVALNWEDADACLEWAEENSATVAELRAWRRVLHGDEDPSAESPPDPFGGDPSITFLSNTPTEVKAPGDWQPGEGGGEGPYQKGTAEQEMAAAVARSAGENGDYAPFRPDAASPGPGESNGSARKEPPTPEQLAKKIASGLERFTAALTDDLIEDMRSLPEAKRTRIFVAAEELMEKLASLR</sequence>
<evidence type="ECO:0000313" key="3">
    <source>
        <dbReference type="EMBL" id="QDT39544.1"/>
    </source>
</evidence>
<dbReference type="InterPro" id="IPR055247">
    <property type="entry name" value="InsJ-like_HTH"/>
</dbReference>
<reference evidence="3 4" key="1">
    <citation type="submission" date="2019-02" db="EMBL/GenBank/DDBJ databases">
        <title>Deep-cultivation of Planctomycetes and their phenomic and genomic characterization uncovers novel biology.</title>
        <authorList>
            <person name="Wiegand S."/>
            <person name="Jogler M."/>
            <person name="Boedeker C."/>
            <person name="Pinto D."/>
            <person name="Vollmers J."/>
            <person name="Rivas-Marin E."/>
            <person name="Kohn T."/>
            <person name="Peeters S.H."/>
            <person name="Heuer A."/>
            <person name="Rast P."/>
            <person name="Oberbeckmann S."/>
            <person name="Bunk B."/>
            <person name="Jeske O."/>
            <person name="Meyerdierks A."/>
            <person name="Storesund J.E."/>
            <person name="Kallscheuer N."/>
            <person name="Luecker S."/>
            <person name="Lage O.M."/>
            <person name="Pohl T."/>
            <person name="Merkel B.J."/>
            <person name="Hornburger P."/>
            <person name="Mueller R.-W."/>
            <person name="Bruemmer F."/>
            <person name="Labrenz M."/>
            <person name="Spormann A.M."/>
            <person name="Op den Camp H."/>
            <person name="Overmann J."/>
            <person name="Amann R."/>
            <person name="Jetten M.S.M."/>
            <person name="Mascher T."/>
            <person name="Medema M.H."/>
            <person name="Devos D.P."/>
            <person name="Kaster A.-K."/>
            <person name="Ovreas L."/>
            <person name="Rohde M."/>
            <person name="Galperin M.Y."/>
            <person name="Jogler C."/>
        </authorList>
    </citation>
    <scope>NUCLEOTIDE SEQUENCE [LARGE SCALE GENOMIC DNA]</scope>
    <source>
        <strain evidence="3 4">Pan189</strain>
    </source>
</reference>
<dbReference type="Proteomes" id="UP000317318">
    <property type="component" value="Chromosome"/>
</dbReference>
<evidence type="ECO:0000313" key="4">
    <source>
        <dbReference type="Proteomes" id="UP000317318"/>
    </source>
</evidence>
<feature type="region of interest" description="Disordered" evidence="1">
    <location>
        <begin position="135"/>
        <end position="231"/>
    </location>
</feature>
<feature type="domain" description="Insertion element IS150 protein InsJ-like helix-turn-helix" evidence="2">
    <location>
        <begin position="52"/>
        <end position="87"/>
    </location>
</feature>
<dbReference type="AlphaFoldDB" id="A0A517R6M0"/>
<gene>
    <name evidence="3" type="ORF">Pan189_39520</name>
</gene>
<protein>
    <recommendedName>
        <fullName evidence="2">Insertion element IS150 protein InsJ-like helix-turn-helix domain-containing protein</fullName>
    </recommendedName>
</protein>
<dbReference type="EMBL" id="CP036268">
    <property type="protein sequence ID" value="QDT39544.1"/>
    <property type="molecule type" value="Genomic_DNA"/>
</dbReference>
<dbReference type="KEGG" id="svp:Pan189_39520"/>
<name>A0A517R6M0_9PLAN</name>